<dbReference type="InterPro" id="IPR018540">
    <property type="entry name" value="Spo0E-like"/>
</dbReference>
<evidence type="ECO:0000313" key="1">
    <source>
        <dbReference type="EMBL" id="NYE58593.1"/>
    </source>
</evidence>
<dbReference type="Proteomes" id="UP000604066">
    <property type="component" value="Unassembled WGS sequence"/>
</dbReference>
<proteinExistence type="predicted"/>
<evidence type="ECO:0008006" key="3">
    <source>
        <dbReference type="Google" id="ProtNLM"/>
    </source>
</evidence>
<sequence>MGKVDKIEVARNILYNAARMNMNKEIILKISQKIDQYIVEHFNKNSSQKDILGKEQIGK</sequence>
<protein>
    <recommendedName>
        <fullName evidence="3">Spo0E like sporulation regulatory protein</fullName>
    </recommendedName>
</protein>
<dbReference type="SUPFAM" id="SSF140500">
    <property type="entry name" value="BAS1536-like"/>
    <property type="match status" value="1"/>
</dbReference>
<keyword evidence="2" id="KW-1185">Reference proteome</keyword>
<dbReference type="Pfam" id="PF09388">
    <property type="entry name" value="SpoOE-like"/>
    <property type="match status" value="1"/>
</dbReference>
<dbReference type="Gene3D" id="4.10.280.10">
    <property type="entry name" value="Helix-loop-helix DNA-binding domain"/>
    <property type="match status" value="1"/>
</dbReference>
<name>A0ABX2RBM4_9THEO</name>
<dbReference type="EMBL" id="JACCBS010000003">
    <property type="protein sequence ID" value="NYE58593.1"/>
    <property type="molecule type" value="Genomic_DNA"/>
</dbReference>
<gene>
    <name evidence="1" type="ORF">HDG70_002344</name>
</gene>
<dbReference type="InterPro" id="IPR036638">
    <property type="entry name" value="HLH_DNA-bd_sf"/>
</dbReference>
<comment type="caution">
    <text evidence="1">The sequence shown here is derived from an EMBL/GenBank/DDBJ whole genome shotgun (WGS) entry which is preliminary data.</text>
</comment>
<accession>A0ABX2RBM4</accession>
<dbReference type="RefSeq" id="WP_028052039.1">
    <property type="nucleotide sequence ID" value="NZ_ATYG01000013.1"/>
</dbReference>
<reference evidence="1 2" key="1">
    <citation type="submission" date="2020-07" db="EMBL/GenBank/DDBJ databases">
        <title>Genomic Encyclopedia of Type Strains, Phase III (KMG-III): the genomes of soil and plant-associated and newly described type strains.</title>
        <authorList>
            <person name="Whitman W."/>
        </authorList>
    </citation>
    <scope>NUCLEOTIDE SEQUENCE [LARGE SCALE GENOMIC DNA]</scope>
    <source>
        <strain evidence="1 2">DSM 11255</strain>
    </source>
</reference>
<organism evidence="1 2">
    <name type="scientific">Carboxydothermus ferrireducens DSM 11255</name>
    <dbReference type="NCBI Taxonomy" id="1119529"/>
    <lineage>
        <taxon>Bacteria</taxon>
        <taxon>Bacillati</taxon>
        <taxon>Bacillota</taxon>
        <taxon>Clostridia</taxon>
        <taxon>Thermoanaerobacterales</taxon>
        <taxon>Thermoanaerobacteraceae</taxon>
        <taxon>Carboxydothermus</taxon>
    </lineage>
</organism>
<dbReference type="InterPro" id="IPR037208">
    <property type="entry name" value="Spo0E-like_sf"/>
</dbReference>
<evidence type="ECO:0000313" key="2">
    <source>
        <dbReference type="Proteomes" id="UP000604066"/>
    </source>
</evidence>